<protein>
    <submittedName>
        <fullName evidence="1">Uncharacterized protein</fullName>
    </submittedName>
</protein>
<sequence>MSREELIELALQGSVIAEQIEESADIYIDIAEHLLASGHASTIREIDVILRGMTVESASGILDAVEGTRTLSEGHKKIAAGLEADPEGYMVLRQIATAENACLRIKTYIGGDKMLQLPAWVQAKMSIAAADLDTIADYLLSDTEATE</sequence>
<dbReference type="RefSeq" id="YP_009323139.1">
    <property type="nucleotide sequence ID" value="NC_031927.1"/>
</dbReference>
<dbReference type="KEGG" id="vg:30308260"/>
<organism evidence="1 2">
    <name type="scientific">Synechococcus phage S-CAM7</name>
    <dbReference type="NCBI Taxonomy" id="1883368"/>
    <lineage>
        <taxon>Viruses</taxon>
        <taxon>Duplodnaviria</taxon>
        <taxon>Heunggongvirae</taxon>
        <taxon>Uroviricota</taxon>
        <taxon>Caudoviricetes</taxon>
        <taxon>Pantevenvirales</taxon>
        <taxon>Kyanoviridae</taxon>
        <taxon>Mazuvirus</taxon>
        <taxon>Mazuvirus scam7</taxon>
    </lineage>
</organism>
<dbReference type="Proteomes" id="UP000203902">
    <property type="component" value="Segment"/>
</dbReference>
<dbReference type="GeneID" id="30308260"/>
<gene>
    <name evidence="1" type="ORF">C490910_206</name>
</gene>
<proteinExistence type="predicted"/>
<accession>A0A1D8KTZ0</accession>
<keyword evidence="2" id="KW-1185">Reference proteome</keyword>
<evidence type="ECO:0000313" key="2">
    <source>
        <dbReference type="Proteomes" id="UP000203902"/>
    </source>
</evidence>
<name>A0A1D8KTZ0_9CAUD</name>
<reference evidence="1 2" key="1">
    <citation type="journal article" date="2016" name="Virology">
        <title>The genomic content and context of auxiliary metabolic genes in marine cyanomyoviruses.</title>
        <authorList>
            <person name="Crummett L.T."/>
            <person name="Puxty R.J."/>
            <person name="Weihe C."/>
            <person name="Marston M.F."/>
            <person name="Martiny J.B."/>
        </authorList>
    </citation>
    <scope>NUCLEOTIDE SEQUENCE [LARGE SCALE GENOMIC DNA]</scope>
    <source>
        <strain evidence="1">0910CC49</strain>
    </source>
</reference>
<dbReference type="EMBL" id="KU686212">
    <property type="protein sequence ID" value="AOV62130.1"/>
    <property type="molecule type" value="Genomic_DNA"/>
</dbReference>
<evidence type="ECO:0000313" key="1">
    <source>
        <dbReference type="EMBL" id="AOV62130.1"/>
    </source>
</evidence>